<gene>
    <name evidence="2" type="ORF">C7450_105174</name>
</gene>
<comment type="caution">
    <text evidence="2">The sequence shown here is derived from an EMBL/GenBank/DDBJ whole genome shotgun (WGS) entry which is preliminary data.</text>
</comment>
<feature type="region of interest" description="Disordered" evidence="1">
    <location>
        <begin position="60"/>
        <end position="105"/>
    </location>
</feature>
<sequence length="105" mass="11549">MLMIRVEFPNLTCGLAVAIERAPNVKFTPLGIPRCCRCKGALSLSISILPNSKTTYCKTNSCKTNSCKTRSRKTRSRKTDSGNTALPERLSTQQFPRLDPSVASL</sequence>
<evidence type="ECO:0000313" key="2">
    <source>
        <dbReference type="EMBL" id="PXW58826.1"/>
    </source>
</evidence>
<evidence type="ECO:0000256" key="1">
    <source>
        <dbReference type="SAM" id="MobiDB-lite"/>
    </source>
</evidence>
<protein>
    <submittedName>
        <fullName evidence="2">Uncharacterized protein</fullName>
    </submittedName>
</protein>
<dbReference type="EMBL" id="QJJK01000005">
    <property type="protein sequence ID" value="PXW58826.1"/>
    <property type="molecule type" value="Genomic_DNA"/>
</dbReference>
<dbReference type="Proteomes" id="UP000248021">
    <property type="component" value="Unassembled WGS sequence"/>
</dbReference>
<evidence type="ECO:0000313" key="3">
    <source>
        <dbReference type="Proteomes" id="UP000248021"/>
    </source>
</evidence>
<accession>A0A2V3U7Q8</accession>
<name>A0A2V3U7Q8_9HYPH</name>
<dbReference type="AlphaFoldDB" id="A0A2V3U7Q8"/>
<reference evidence="2 3" key="1">
    <citation type="submission" date="2018-05" db="EMBL/GenBank/DDBJ databases">
        <title>Genomic Encyclopedia of Type Strains, Phase IV (KMG-IV): sequencing the most valuable type-strain genomes for metagenomic binning, comparative biology and taxonomic classification.</title>
        <authorList>
            <person name="Goeker M."/>
        </authorList>
    </citation>
    <scope>NUCLEOTIDE SEQUENCE [LARGE SCALE GENOMIC DNA]</scope>
    <source>
        <strain evidence="2 3">DSM 6462</strain>
    </source>
</reference>
<organism evidence="2 3">
    <name type="scientific">Chelatococcus asaccharovorans</name>
    <dbReference type="NCBI Taxonomy" id="28210"/>
    <lineage>
        <taxon>Bacteria</taxon>
        <taxon>Pseudomonadati</taxon>
        <taxon>Pseudomonadota</taxon>
        <taxon>Alphaproteobacteria</taxon>
        <taxon>Hyphomicrobiales</taxon>
        <taxon>Chelatococcaceae</taxon>
        <taxon>Chelatococcus</taxon>
    </lineage>
</organism>
<keyword evidence="3" id="KW-1185">Reference proteome</keyword>
<proteinExistence type="predicted"/>